<organism evidence="2 3">
    <name type="scientific">Streptomyces venezuelae (strain ATCC 10712 / CBS 650.69 / DSM 40230 / JCM 4526 / NBRC 13096 / PD 04745)</name>
    <dbReference type="NCBI Taxonomy" id="953739"/>
    <lineage>
        <taxon>Bacteria</taxon>
        <taxon>Bacillati</taxon>
        <taxon>Actinomycetota</taxon>
        <taxon>Actinomycetes</taxon>
        <taxon>Kitasatosporales</taxon>
        <taxon>Streptomycetaceae</taxon>
        <taxon>Streptomyces</taxon>
    </lineage>
</organism>
<accession>F2REC8</accession>
<dbReference type="KEGG" id="sve:SVEN_3765"/>
<dbReference type="AlphaFoldDB" id="F2REC8"/>
<feature type="transmembrane region" description="Helical" evidence="1">
    <location>
        <begin position="35"/>
        <end position="59"/>
    </location>
</feature>
<dbReference type="EMBL" id="FR845719">
    <property type="protein sequence ID" value="CCA57051.1"/>
    <property type="molecule type" value="Genomic_DNA"/>
</dbReference>
<name>F2REC8_STRVP</name>
<evidence type="ECO:0000256" key="1">
    <source>
        <dbReference type="SAM" id="Phobius"/>
    </source>
</evidence>
<feature type="transmembrane region" description="Helical" evidence="1">
    <location>
        <begin position="66"/>
        <end position="83"/>
    </location>
</feature>
<gene>
    <name evidence="2" type="ordered locus">SVEN_3765</name>
</gene>
<sequence length="94" mass="9513">MGDQPPEVRQAVAASAAAAAVRRVIPLPAEAGAKLWTMLVGTLCVILLGAVGCLLYAALNKMETDMLFTVFSSSLSGLIGLFVPPPAGQSDGGA</sequence>
<proteinExistence type="predicted"/>
<reference evidence="2 3" key="1">
    <citation type="journal article" date="2011" name="BMC Genomics">
        <title>Genome-wide analysis of the role of GlnR in Streptomyces venezuelae provides new insights into global nitrogen regulation in actinomycetes.</title>
        <authorList>
            <person name="Pullan S.T."/>
            <person name="Bibb M.J."/>
            <person name="Merrick M."/>
        </authorList>
    </citation>
    <scope>NUCLEOTIDE SEQUENCE [LARGE SCALE GENOMIC DNA]</scope>
    <source>
        <strain evidence="2">ATCC 10712</strain>
    </source>
</reference>
<dbReference type="Proteomes" id="UP000006854">
    <property type="component" value="Chromosome"/>
</dbReference>
<protein>
    <submittedName>
        <fullName evidence="2">Uncharacterized protein</fullName>
    </submittedName>
</protein>
<keyword evidence="1" id="KW-0472">Membrane</keyword>
<evidence type="ECO:0000313" key="3">
    <source>
        <dbReference type="Proteomes" id="UP000006854"/>
    </source>
</evidence>
<keyword evidence="1" id="KW-0812">Transmembrane</keyword>
<keyword evidence="1" id="KW-1133">Transmembrane helix</keyword>
<dbReference type="HOGENOM" id="CLU_2385016_0_0_11"/>
<dbReference type="PATRIC" id="fig|953739.5.peg.6238"/>
<evidence type="ECO:0000313" key="2">
    <source>
        <dbReference type="EMBL" id="CCA57051.1"/>
    </source>
</evidence>
<keyword evidence="3" id="KW-1185">Reference proteome</keyword>